<reference evidence="2" key="2">
    <citation type="journal article" date="2023" name="IMA Fungus">
        <title>Comparative genomic study of the Penicillium genus elucidates a diverse pangenome and 15 lateral gene transfer events.</title>
        <authorList>
            <person name="Petersen C."/>
            <person name="Sorensen T."/>
            <person name="Nielsen M.R."/>
            <person name="Sondergaard T.E."/>
            <person name="Sorensen J.L."/>
            <person name="Fitzpatrick D.A."/>
            <person name="Frisvad J.C."/>
            <person name="Nielsen K.L."/>
        </authorList>
    </citation>
    <scope>NUCLEOTIDE SEQUENCE</scope>
    <source>
        <strain evidence="2">IBT 17660</strain>
    </source>
</reference>
<evidence type="ECO:0000259" key="1">
    <source>
        <dbReference type="Pfam" id="PF24968"/>
    </source>
</evidence>
<feature type="domain" description="DUF7770" evidence="1">
    <location>
        <begin position="30"/>
        <end position="179"/>
    </location>
</feature>
<name>A0A9W9WEN5_9EURO</name>
<comment type="caution">
    <text evidence="2">The sequence shown here is derived from an EMBL/GenBank/DDBJ whole genome shotgun (WGS) entry which is preliminary data.</text>
</comment>
<sequence>MNFQQPPFQSLEFIPKGEKEKMMNLDVLCVYAVAHSKLDEGGNHWCFYLDVDDSHSVCIDMTPSYTVPSITVPGGSKGIMLMSLLPYIYLPSSEKAVRLDVPAGIKVHNFVNLLVQRKRHQYEFNKDGQGCRFWTDDQLTLFQTSGLVVNPSQVTEARNAVLTQYPDQVRYPLVVGSYYR</sequence>
<evidence type="ECO:0000313" key="2">
    <source>
        <dbReference type="EMBL" id="KAJ5456578.1"/>
    </source>
</evidence>
<dbReference type="EMBL" id="JAPWDO010000009">
    <property type="protein sequence ID" value="KAJ5456578.1"/>
    <property type="molecule type" value="Genomic_DNA"/>
</dbReference>
<dbReference type="AlphaFoldDB" id="A0A9W9WEN5"/>
<reference evidence="2" key="1">
    <citation type="submission" date="2022-12" db="EMBL/GenBank/DDBJ databases">
        <authorList>
            <person name="Petersen C."/>
        </authorList>
    </citation>
    <scope>NUCLEOTIDE SEQUENCE</scope>
    <source>
        <strain evidence="2">IBT 17660</strain>
    </source>
</reference>
<gene>
    <name evidence="2" type="ORF">N7530_011852</name>
</gene>
<keyword evidence="3" id="KW-1185">Reference proteome</keyword>
<evidence type="ECO:0000313" key="3">
    <source>
        <dbReference type="Proteomes" id="UP001147760"/>
    </source>
</evidence>
<dbReference type="OrthoDB" id="3527137at2759"/>
<dbReference type="InterPro" id="IPR056672">
    <property type="entry name" value="DUF7770"/>
</dbReference>
<accession>A0A9W9WEN5</accession>
<organism evidence="2 3">
    <name type="scientific">Penicillium desertorum</name>
    <dbReference type="NCBI Taxonomy" id="1303715"/>
    <lineage>
        <taxon>Eukaryota</taxon>
        <taxon>Fungi</taxon>
        <taxon>Dikarya</taxon>
        <taxon>Ascomycota</taxon>
        <taxon>Pezizomycotina</taxon>
        <taxon>Eurotiomycetes</taxon>
        <taxon>Eurotiomycetidae</taxon>
        <taxon>Eurotiales</taxon>
        <taxon>Aspergillaceae</taxon>
        <taxon>Penicillium</taxon>
    </lineage>
</organism>
<proteinExistence type="predicted"/>
<dbReference type="Proteomes" id="UP001147760">
    <property type="component" value="Unassembled WGS sequence"/>
</dbReference>
<protein>
    <recommendedName>
        <fullName evidence="1">DUF7770 domain-containing protein</fullName>
    </recommendedName>
</protein>
<dbReference type="Pfam" id="PF24968">
    <property type="entry name" value="DUF7770"/>
    <property type="match status" value="1"/>
</dbReference>